<reference evidence="1" key="1">
    <citation type="journal article" date="2019" name="bioRxiv">
        <title>The Genome of the Zebra Mussel, Dreissena polymorpha: A Resource for Invasive Species Research.</title>
        <authorList>
            <person name="McCartney M.A."/>
            <person name="Auch B."/>
            <person name="Kono T."/>
            <person name="Mallez S."/>
            <person name="Zhang Y."/>
            <person name="Obille A."/>
            <person name="Becker A."/>
            <person name="Abrahante J.E."/>
            <person name="Garbe J."/>
            <person name="Badalamenti J.P."/>
            <person name="Herman A."/>
            <person name="Mangelson H."/>
            <person name="Liachko I."/>
            <person name="Sullivan S."/>
            <person name="Sone E.D."/>
            <person name="Koren S."/>
            <person name="Silverstein K.A.T."/>
            <person name="Beckman K.B."/>
            <person name="Gohl D.M."/>
        </authorList>
    </citation>
    <scope>NUCLEOTIDE SEQUENCE</scope>
    <source>
        <strain evidence="1">Duluth1</strain>
        <tissue evidence="1">Whole animal</tissue>
    </source>
</reference>
<gene>
    <name evidence="1" type="ORF">DPMN_012173</name>
</gene>
<dbReference type="EMBL" id="JAIWYP010000001">
    <property type="protein sequence ID" value="KAH3888146.1"/>
    <property type="molecule type" value="Genomic_DNA"/>
</dbReference>
<sequence length="93" mass="10557">MNLYSSSHVELWPIFLAITELTPAARFARDDMLLVGLWQGKGKPPFKQFMHIFSEQMNRLYTEGIDIEIDDEIFNVKLAVICGTLDIPAKASV</sequence>
<proteinExistence type="predicted"/>
<dbReference type="Proteomes" id="UP000828390">
    <property type="component" value="Unassembled WGS sequence"/>
</dbReference>
<evidence type="ECO:0000313" key="1">
    <source>
        <dbReference type="EMBL" id="KAH3888146.1"/>
    </source>
</evidence>
<name>A0A9D4N5C8_DREPO</name>
<dbReference type="AlphaFoldDB" id="A0A9D4N5C8"/>
<protein>
    <submittedName>
        <fullName evidence="1">Uncharacterized protein</fullName>
    </submittedName>
</protein>
<comment type="caution">
    <text evidence="1">The sequence shown here is derived from an EMBL/GenBank/DDBJ whole genome shotgun (WGS) entry which is preliminary data.</text>
</comment>
<evidence type="ECO:0000313" key="2">
    <source>
        <dbReference type="Proteomes" id="UP000828390"/>
    </source>
</evidence>
<organism evidence="1 2">
    <name type="scientific">Dreissena polymorpha</name>
    <name type="common">Zebra mussel</name>
    <name type="synonym">Mytilus polymorpha</name>
    <dbReference type="NCBI Taxonomy" id="45954"/>
    <lineage>
        <taxon>Eukaryota</taxon>
        <taxon>Metazoa</taxon>
        <taxon>Spiralia</taxon>
        <taxon>Lophotrochozoa</taxon>
        <taxon>Mollusca</taxon>
        <taxon>Bivalvia</taxon>
        <taxon>Autobranchia</taxon>
        <taxon>Heteroconchia</taxon>
        <taxon>Euheterodonta</taxon>
        <taxon>Imparidentia</taxon>
        <taxon>Neoheterodontei</taxon>
        <taxon>Myida</taxon>
        <taxon>Dreissenoidea</taxon>
        <taxon>Dreissenidae</taxon>
        <taxon>Dreissena</taxon>
    </lineage>
</organism>
<reference evidence="1" key="2">
    <citation type="submission" date="2020-11" db="EMBL/GenBank/DDBJ databases">
        <authorList>
            <person name="McCartney M.A."/>
            <person name="Auch B."/>
            <person name="Kono T."/>
            <person name="Mallez S."/>
            <person name="Becker A."/>
            <person name="Gohl D.M."/>
            <person name="Silverstein K.A.T."/>
            <person name="Koren S."/>
            <person name="Bechman K.B."/>
            <person name="Herman A."/>
            <person name="Abrahante J.E."/>
            <person name="Garbe J."/>
        </authorList>
    </citation>
    <scope>NUCLEOTIDE SEQUENCE</scope>
    <source>
        <strain evidence="1">Duluth1</strain>
        <tissue evidence="1">Whole animal</tissue>
    </source>
</reference>
<keyword evidence="2" id="KW-1185">Reference proteome</keyword>
<accession>A0A9D4N5C8</accession>